<name>A0A0H3JAL6_CLOPA</name>
<keyword evidence="2" id="KW-1185">Reference proteome</keyword>
<dbReference type="AlphaFoldDB" id="A0A0H3JAL6"/>
<protein>
    <submittedName>
        <fullName evidence="1">Uncharacterized protein</fullName>
    </submittedName>
</protein>
<reference evidence="1 2" key="1">
    <citation type="journal article" date="2015" name="Genome Announc.">
        <title>Complete Genome Sequence of the Nitrogen-Fixing and Solvent-Producing Clostridium pasteurianum DSM 525.</title>
        <authorList>
            <person name="Poehlein A."/>
            <person name="Grosse-Honebrink A."/>
            <person name="Zhang Y."/>
            <person name="Minton N.P."/>
            <person name="Daniel R."/>
        </authorList>
    </citation>
    <scope>NUCLEOTIDE SEQUENCE [LARGE SCALE GENOMIC DNA]</scope>
    <source>
        <strain evidence="2">DSM 525 / ATCC 6013</strain>
    </source>
</reference>
<dbReference type="EMBL" id="CP009268">
    <property type="protein sequence ID" value="AJA53641.1"/>
    <property type="molecule type" value="Genomic_DNA"/>
</dbReference>
<evidence type="ECO:0000313" key="1">
    <source>
        <dbReference type="EMBL" id="AJA53641.1"/>
    </source>
</evidence>
<dbReference type="KEGG" id="cpat:CLPA_c35970"/>
<accession>A0A0H3JAL6</accession>
<evidence type="ECO:0000313" key="2">
    <source>
        <dbReference type="Proteomes" id="UP000030905"/>
    </source>
</evidence>
<organism evidence="1 2">
    <name type="scientific">Clostridium pasteurianum DSM 525 = ATCC 6013</name>
    <dbReference type="NCBI Taxonomy" id="1262449"/>
    <lineage>
        <taxon>Bacteria</taxon>
        <taxon>Bacillati</taxon>
        <taxon>Bacillota</taxon>
        <taxon>Clostridia</taxon>
        <taxon>Eubacteriales</taxon>
        <taxon>Clostridiaceae</taxon>
        <taxon>Clostridium</taxon>
    </lineage>
</organism>
<gene>
    <name evidence="1" type="ORF">CLPA_c35970</name>
</gene>
<dbReference type="KEGG" id="cpae:CPAST_c35970"/>
<proteinExistence type="predicted"/>
<dbReference type="Proteomes" id="UP000030905">
    <property type="component" value="Chromosome"/>
</dbReference>
<dbReference type="PATRIC" id="fig|1262449.7.peg.3638"/>
<sequence length="29" mass="3451">MKVYVLDTGWLECDKNSMVAIKHVSQYYE</sequence>